<keyword evidence="2" id="KW-1185">Reference proteome</keyword>
<sequence length="104" mass="11850">MRPEALLGASYLDSHQLCFAERKQRYVAGAPVLDCFLLRDPQIARMVSQDEHPNVTIERKEDEPHGLPPCTMRERCPAYSTGARVTIAVKDLRRHFAVVFSCHK</sequence>
<gene>
    <name evidence="1" type="ORF">CDAR_594611</name>
</gene>
<accession>A0AAV4WVV7</accession>
<dbReference type="AlphaFoldDB" id="A0AAV4WVV7"/>
<proteinExistence type="predicted"/>
<evidence type="ECO:0000313" key="1">
    <source>
        <dbReference type="EMBL" id="GIY85774.1"/>
    </source>
</evidence>
<comment type="caution">
    <text evidence="1">The sequence shown here is derived from an EMBL/GenBank/DDBJ whole genome shotgun (WGS) entry which is preliminary data.</text>
</comment>
<organism evidence="1 2">
    <name type="scientific">Caerostris darwini</name>
    <dbReference type="NCBI Taxonomy" id="1538125"/>
    <lineage>
        <taxon>Eukaryota</taxon>
        <taxon>Metazoa</taxon>
        <taxon>Ecdysozoa</taxon>
        <taxon>Arthropoda</taxon>
        <taxon>Chelicerata</taxon>
        <taxon>Arachnida</taxon>
        <taxon>Araneae</taxon>
        <taxon>Araneomorphae</taxon>
        <taxon>Entelegynae</taxon>
        <taxon>Araneoidea</taxon>
        <taxon>Araneidae</taxon>
        <taxon>Caerostris</taxon>
    </lineage>
</organism>
<reference evidence="1 2" key="1">
    <citation type="submission" date="2021-06" db="EMBL/GenBank/DDBJ databases">
        <title>Caerostris darwini draft genome.</title>
        <authorList>
            <person name="Kono N."/>
            <person name="Arakawa K."/>
        </authorList>
    </citation>
    <scope>NUCLEOTIDE SEQUENCE [LARGE SCALE GENOMIC DNA]</scope>
</reference>
<dbReference type="EMBL" id="BPLQ01015080">
    <property type="protein sequence ID" value="GIY85774.1"/>
    <property type="molecule type" value="Genomic_DNA"/>
</dbReference>
<protein>
    <submittedName>
        <fullName evidence="1">Uncharacterized protein</fullName>
    </submittedName>
</protein>
<dbReference type="Proteomes" id="UP001054837">
    <property type="component" value="Unassembled WGS sequence"/>
</dbReference>
<name>A0AAV4WVV7_9ARAC</name>
<evidence type="ECO:0000313" key="2">
    <source>
        <dbReference type="Proteomes" id="UP001054837"/>
    </source>
</evidence>